<organism evidence="1 2">
    <name type="scientific">Apiospora phragmitis</name>
    <dbReference type="NCBI Taxonomy" id="2905665"/>
    <lineage>
        <taxon>Eukaryota</taxon>
        <taxon>Fungi</taxon>
        <taxon>Dikarya</taxon>
        <taxon>Ascomycota</taxon>
        <taxon>Pezizomycotina</taxon>
        <taxon>Sordariomycetes</taxon>
        <taxon>Xylariomycetidae</taxon>
        <taxon>Amphisphaeriales</taxon>
        <taxon>Apiosporaceae</taxon>
        <taxon>Apiospora</taxon>
    </lineage>
</organism>
<reference evidence="1 2" key="1">
    <citation type="submission" date="2023-01" db="EMBL/GenBank/DDBJ databases">
        <title>Analysis of 21 Apiospora genomes using comparative genomics revels a genus with tremendous synthesis potential of carbohydrate active enzymes and secondary metabolites.</title>
        <authorList>
            <person name="Sorensen T."/>
        </authorList>
    </citation>
    <scope>NUCLEOTIDE SEQUENCE [LARGE SCALE GENOMIC DNA]</scope>
    <source>
        <strain evidence="1 2">CBS 135458</strain>
    </source>
</reference>
<name>A0ABR1UJ36_9PEZI</name>
<proteinExistence type="predicted"/>
<dbReference type="Proteomes" id="UP001480595">
    <property type="component" value="Unassembled WGS sequence"/>
</dbReference>
<evidence type="ECO:0000313" key="1">
    <source>
        <dbReference type="EMBL" id="KAK8058732.1"/>
    </source>
</evidence>
<dbReference type="EMBL" id="JAQQWL010000009">
    <property type="protein sequence ID" value="KAK8058732.1"/>
    <property type="molecule type" value="Genomic_DNA"/>
</dbReference>
<comment type="caution">
    <text evidence="1">The sequence shown here is derived from an EMBL/GenBank/DDBJ whole genome shotgun (WGS) entry which is preliminary data.</text>
</comment>
<sequence>MRKTVPGHLDVVMVALPVFDSIHSEIDGVGPSQLRLWPLTLEEMRYLSQAAFDGKMADLLIVPRAPRRLDPFEPIAQHGEFLLCRFEAPRGMFSLTNQGHGVDDLQPHGIAIFGVPAGFGRKVAPFEHAAFDRPRQDVGRYIASTLCCHVVWTYSDFTPFPVSSASPWRMTNPTEGSLTVPFDPREVLDGCRTD</sequence>
<accession>A0ABR1UJ36</accession>
<gene>
    <name evidence="1" type="ORF">PG994_009180</name>
</gene>
<dbReference type="GeneID" id="92093652"/>
<evidence type="ECO:0000313" key="2">
    <source>
        <dbReference type="Proteomes" id="UP001480595"/>
    </source>
</evidence>
<dbReference type="RefSeq" id="XP_066714178.1">
    <property type="nucleotide sequence ID" value="XM_066860589.1"/>
</dbReference>
<keyword evidence="2" id="KW-1185">Reference proteome</keyword>
<protein>
    <submittedName>
        <fullName evidence="1">Uncharacterized protein</fullName>
    </submittedName>
</protein>